<protein>
    <submittedName>
        <fullName evidence="2">Uncharacterized protein</fullName>
    </submittedName>
</protein>
<proteinExistence type="predicted"/>
<evidence type="ECO:0000313" key="2">
    <source>
        <dbReference type="EMBL" id="SVC60972.1"/>
    </source>
</evidence>
<accession>A0A382NMM9</accession>
<feature type="non-terminal residue" evidence="2">
    <location>
        <position position="1"/>
    </location>
</feature>
<keyword evidence="1" id="KW-0175">Coiled coil</keyword>
<organism evidence="2">
    <name type="scientific">marine metagenome</name>
    <dbReference type="NCBI Taxonomy" id="408172"/>
    <lineage>
        <taxon>unclassified sequences</taxon>
        <taxon>metagenomes</taxon>
        <taxon>ecological metagenomes</taxon>
    </lineage>
</organism>
<gene>
    <name evidence="2" type="ORF">METZ01_LOCUS313826</name>
</gene>
<feature type="coiled-coil region" evidence="1">
    <location>
        <begin position="7"/>
        <end position="34"/>
    </location>
</feature>
<dbReference type="EMBL" id="UINC01100708">
    <property type="protein sequence ID" value="SVC60972.1"/>
    <property type="molecule type" value="Genomic_DNA"/>
</dbReference>
<evidence type="ECO:0000256" key="1">
    <source>
        <dbReference type="SAM" id="Coils"/>
    </source>
</evidence>
<dbReference type="AlphaFoldDB" id="A0A382NMM9"/>
<name>A0A382NMM9_9ZZZZ</name>
<sequence length="74" mass="8637">IECGTENESLQKVNKKLMDMIKKVEEQLEGTDAMTRLRIAWAVASNFPIPEPSYRNISDRVDEEEFDYWGNLEN</sequence>
<reference evidence="2" key="1">
    <citation type="submission" date="2018-05" db="EMBL/GenBank/DDBJ databases">
        <authorList>
            <person name="Lanie J.A."/>
            <person name="Ng W.-L."/>
            <person name="Kazmierczak K.M."/>
            <person name="Andrzejewski T.M."/>
            <person name="Davidsen T.M."/>
            <person name="Wayne K.J."/>
            <person name="Tettelin H."/>
            <person name="Glass J.I."/>
            <person name="Rusch D."/>
            <person name="Podicherti R."/>
            <person name="Tsui H.-C.T."/>
            <person name="Winkler M.E."/>
        </authorList>
    </citation>
    <scope>NUCLEOTIDE SEQUENCE</scope>
</reference>